<protein>
    <submittedName>
        <fullName evidence="1">Uncharacterized protein</fullName>
    </submittedName>
</protein>
<dbReference type="AlphaFoldDB" id="A0A8A1UTI4"/>
<evidence type="ECO:0000313" key="1">
    <source>
        <dbReference type="EMBL" id="QST82082.1"/>
    </source>
</evidence>
<proteinExistence type="predicted"/>
<accession>A0A8A1UTI4</accession>
<name>A0A8A1UTI4_STRR1</name>
<reference evidence="1" key="1">
    <citation type="submission" date="2012-12" db="EMBL/GenBank/DDBJ databases">
        <authorList>
            <person name="Pethick F.E."/>
            <person name="MacFadyen A.C."/>
            <person name="Tang Z."/>
            <person name="Sangal V."/>
            <person name="Tze-Tze L."/>
            <person name="Chu J."/>
            <person name="Guo M."/>
            <person name="Kirby R."/>
            <person name="Hoskisson P.A."/>
            <person name="Herron P.R."/>
            <person name="Hunter I.S."/>
        </authorList>
    </citation>
    <scope>NUCLEOTIDE SEQUENCE</scope>
    <source>
        <strain evidence="1">ATCC 10970</strain>
    </source>
</reference>
<reference evidence="1" key="2">
    <citation type="submission" date="2020-01" db="EMBL/GenBank/DDBJ databases">
        <authorList>
            <person name="Algora L."/>
            <person name="Schniete J.K."/>
            <person name="MacFadyen A."/>
            <person name="Hoskisson P.A."/>
            <person name="Hunter I.S."/>
            <person name="Herron P.R."/>
        </authorList>
    </citation>
    <scope>NUCLEOTIDE SEQUENCE</scope>
    <source>
        <strain evidence="1">ATCC 10970</strain>
    </source>
</reference>
<evidence type="ECO:0000313" key="2">
    <source>
        <dbReference type="Proteomes" id="UP000011074"/>
    </source>
</evidence>
<dbReference type="EMBL" id="CP048261">
    <property type="protein sequence ID" value="QST82082.1"/>
    <property type="molecule type" value="Genomic_DNA"/>
</dbReference>
<reference evidence="1" key="3">
    <citation type="journal article" date="2021" name="bioRxiv">
        <title>Bilateral symmetry of linear streptomycete chromosomes.</title>
        <authorList>
            <person name="Algora-Gallardo L."/>
            <person name="Schniete J.K."/>
            <person name="Mark D.R."/>
            <person name="Hunter I.S."/>
            <person name="Herron P.R."/>
        </authorList>
    </citation>
    <scope>NUCLEOTIDE SEQUENCE</scope>
    <source>
        <strain evidence="1">ATCC 10970</strain>
    </source>
</reference>
<gene>
    <name evidence="1" type="ORF">SRIM_019650</name>
</gene>
<organism evidence="1 2">
    <name type="scientific">Streptomyces rimosus subsp. rimosus (strain ATCC 10970 / DSM 40260 / JCM 4667 / NRRL 2234)</name>
    <dbReference type="NCBI Taxonomy" id="1265868"/>
    <lineage>
        <taxon>Bacteria</taxon>
        <taxon>Bacillati</taxon>
        <taxon>Actinomycetota</taxon>
        <taxon>Actinomycetes</taxon>
        <taxon>Kitasatosporales</taxon>
        <taxon>Streptomycetaceae</taxon>
        <taxon>Streptomyces</taxon>
    </lineage>
</organism>
<dbReference type="Proteomes" id="UP000011074">
    <property type="component" value="Chromosome"/>
</dbReference>
<sequence length="125" mass="12856">MAVLGVLDHSEDLAGEAGVQFDEGGGEVATDVQKNDGLAGRAGFEVVQRGVRVGEQGPGESVDRGGCLDLSLGAGSDDFGLGSTARSWVIAATARTKAGRSGSRWVTRKDVARPVGANWAVFLLK</sequence>